<feature type="transmembrane region" description="Helical" evidence="6">
    <location>
        <begin position="224"/>
        <end position="248"/>
    </location>
</feature>
<dbReference type="Proteomes" id="UP000281915">
    <property type="component" value="Unassembled WGS sequence"/>
</dbReference>
<feature type="transmembrane region" description="Helical" evidence="6">
    <location>
        <begin position="21"/>
        <end position="43"/>
    </location>
</feature>
<gene>
    <name evidence="8" type="ORF">EDM58_12160</name>
</gene>
<evidence type="ECO:0000259" key="7">
    <source>
        <dbReference type="Pfam" id="PF12698"/>
    </source>
</evidence>
<evidence type="ECO:0000256" key="6">
    <source>
        <dbReference type="SAM" id="Phobius"/>
    </source>
</evidence>
<dbReference type="PANTHER" id="PTHR30294:SF48">
    <property type="entry name" value="LINEARMYCIN RESISTANCE PERMEASE PROTEIN LNRM"/>
    <property type="match status" value="1"/>
</dbReference>
<sequence>MNLWNIVIKEIRSDLRDRRTFLFMLALPITLMLILGAALSNAFTPGHSIENMQFLYKTNTTDPNMLIYWEYFTEAIKQEGVTAVPVDAGMDGVEEVRANRFTAYAILEDDGITFYGSNKYPLESNIVQGMLTAFADRFSLATAVFQVDPSAAKSILVRAGQSSDFIREMSLQADKKPGSFDYYAIAMTTMMAFYSAISALYLFRSERIRNTAVRLMAAPVSKSVIFVGKIIGCTFVNFLCVLIVILFSKFVYHADWGNHYGMVVLVLLTELLLAVSVGLGVSFLIQGEGARAVVLIFTQISSFLGGAYFPIGDVEGVLDILTNLSPIRWANLALMQIIYADNPSAAWPAIGLNTSIALVFLFFASISIRKRGAF</sequence>
<evidence type="ECO:0000256" key="2">
    <source>
        <dbReference type="ARBA" id="ARBA00022475"/>
    </source>
</evidence>
<keyword evidence="5 6" id="KW-0472">Membrane</keyword>
<protein>
    <submittedName>
        <fullName evidence="8">ABC transporter permease</fullName>
    </submittedName>
</protein>
<evidence type="ECO:0000256" key="1">
    <source>
        <dbReference type="ARBA" id="ARBA00004651"/>
    </source>
</evidence>
<evidence type="ECO:0000256" key="5">
    <source>
        <dbReference type="ARBA" id="ARBA00023136"/>
    </source>
</evidence>
<feature type="transmembrane region" description="Helical" evidence="6">
    <location>
        <begin position="292"/>
        <end position="311"/>
    </location>
</feature>
<proteinExistence type="predicted"/>
<dbReference type="RefSeq" id="WP_023556403.1">
    <property type="nucleotide sequence ID" value="NZ_RHHT01000026.1"/>
</dbReference>
<dbReference type="InterPro" id="IPR013525">
    <property type="entry name" value="ABC2_TM"/>
</dbReference>
<comment type="caution">
    <text evidence="8">The sequence shown here is derived from an EMBL/GenBank/DDBJ whole genome shotgun (WGS) entry which is preliminary data.</text>
</comment>
<organism evidence="8 9">
    <name type="scientific">Brevibacillus panacihumi</name>
    <dbReference type="NCBI Taxonomy" id="497735"/>
    <lineage>
        <taxon>Bacteria</taxon>
        <taxon>Bacillati</taxon>
        <taxon>Bacillota</taxon>
        <taxon>Bacilli</taxon>
        <taxon>Bacillales</taxon>
        <taxon>Paenibacillaceae</taxon>
        <taxon>Brevibacillus</taxon>
    </lineage>
</organism>
<dbReference type="InterPro" id="IPR051449">
    <property type="entry name" value="ABC-2_transporter_component"/>
</dbReference>
<evidence type="ECO:0000313" key="8">
    <source>
        <dbReference type="EMBL" id="RNB78249.1"/>
    </source>
</evidence>
<accession>A0A3M8CRT7</accession>
<evidence type="ECO:0000256" key="3">
    <source>
        <dbReference type="ARBA" id="ARBA00022692"/>
    </source>
</evidence>
<dbReference type="EMBL" id="RHHT01000026">
    <property type="protein sequence ID" value="RNB78249.1"/>
    <property type="molecule type" value="Genomic_DNA"/>
</dbReference>
<evidence type="ECO:0000256" key="4">
    <source>
        <dbReference type="ARBA" id="ARBA00022989"/>
    </source>
</evidence>
<keyword evidence="2" id="KW-1003">Cell membrane</keyword>
<dbReference type="AlphaFoldDB" id="A0A3M8CRT7"/>
<feature type="transmembrane region" description="Helical" evidence="6">
    <location>
        <begin position="345"/>
        <end position="368"/>
    </location>
</feature>
<comment type="subcellular location">
    <subcellularLocation>
        <location evidence="1">Cell membrane</location>
        <topology evidence="1">Multi-pass membrane protein</topology>
    </subcellularLocation>
</comment>
<dbReference type="GO" id="GO:0005886">
    <property type="term" value="C:plasma membrane"/>
    <property type="evidence" value="ECO:0007669"/>
    <property type="project" value="UniProtKB-SubCell"/>
</dbReference>
<evidence type="ECO:0000313" key="9">
    <source>
        <dbReference type="Proteomes" id="UP000281915"/>
    </source>
</evidence>
<feature type="transmembrane region" description="Helical" evidence="6">
    <location>
        <begin position="260"/>
        <end position="285"/>
    </location>
</feature>
<feature type="transmembrane region" description="Helical" evidence="6">
    <location>
        <begin position="182"/>
        <end position="203"/>
    </location>
</feature>
<name>A0A3M8CRT7_9BACL</name>
<dbReference type="Pfam" id="PF12698">
    <property type="entry name" value="ABC2_membrane_3"/>
    <property type="match status" value="1"/>
</dbReference>
<reference evidence="8 9" key="1">
    <citation type="submission" date="2018-10" db="EMBL/GenBank/DDBJ databases">
        <title>Phylogenomics of Brevibacillus.</title>
        <authorList>
            <person name="Dunlap C."/>
        </authorList>
    </citation>
    <scope>NUCLEOTIDE SEQUENCE [LARGE SCALE GENOMIC DNA]</scope>
    <source>
        <strain evidence="8 9">JCM 15085</strain>
    </source>
</reference>
<keyword evidence="3 6" id="KW-0812">Transmembrane</keyword>
<feature type="domain" description="ABC-2 type transporter transmembrane" evidence="7">
    <location>
        <begin position="19"/>
        <end position="365"/>
    </location>
</feature>
<dbReference type="GO" id="GO:0140359">
    <property type="term" value="F:ABC-type transporter activity"/>
    <property type="evidence" value="ECO:0007669"/>
    <property type="project" value="InterPro"/>
</dbReference>
<dbReference type="PANTHER" id="PTHR30294">
    <property type="entry name" value="MEMBRANE COMPONENT OF ABC TRANSPORTER YHHJ-RELATED"/>
    <property type="match status" value="1"/>
</dbReference>
<keyword evidence="4 6" id="KW-1133">Transmembrane helix</keyword>